<dbReference type="InterPro" id="IPR013216">
    <property type="entry name" value="Methyltransf_11"/>
</dbReference>
<organism evidence="2 3">
    <name type="scientific">Flavobacterium franklandianum</name>
    <dbReference type="NCBI Taxonomy" id="2594430"/>
    <lineage>
        <taxon>Bacteria</taxon>
        <taxon>Pseudomonadati</taxon>
        <taxon>Bacteroidota</taxon>
        <taxon>Flavobacteriia</taxon>
        <taxon>Flavobacteriales</taxon>
        <taxon>Flavobacteriaceae</taxon>
        <taxon>Flavobacterium</taxon>
    </lineage>
</organism>
<dbReference type="EMBL" id="VJZR01000012">
    <property type="protein sequence ID" value="TRX16586.1"/>
    <property type="molecule type" value="Genomic_DNA"/>
</dbReference>
<dbReference type="Pfam" id="PF08241">
    <property type="entry name" value="Methyltransf_11"/>
    <property type="match status" value="1"/>
</dbReference>
<sequence length="249" mass="29538">MYQTFKKIITKIVPRKFIFEQEETLRRWYSIFYTGNKYECNICHIKLRKFIELSNKDSLCPNCGSLKRTRRLWSLLETELLIPNMSILDFSPSRSLYRKLKKLKTINYTSTDLSGDFIADHQFDITNLEIADNNLDLIICYHILEHINDDVQAIKELFRVMKPEGKALIQTPFKEGETYENYSILSNEDRLKHFGQEDHVRIYSVSGLSKRLQDCGFFVEIRDFFQSENKYDFDEKETIIVITKPLNSK</sequence>
<keyword evidence="3" id="KW-1185">Reference proteome</keyword>
<keyword evidence="2" id="KW-0808">Transferase</keyword>
<feature type="domain" description="Methyltransferase type 11" evidence="1">
    <location>
        <begin position="109"/>
        <end position="169"/>
    </location>
</feature>
<comment type="caution">
    <text evidence="2">The sequence shown here is derived from an EMBL/GenBank/DDBJ whole genome shotgun (WGS) entry which is preliminary data.</text>
</comment>
<evidence type="ECO:0000313" key="3">
    <source>
        <dbReference type="Proteomes" id="UP000318585"/>
    </source>
</evidence>
<dbReference type="SUPFAM" id="SSF53335">
    <property type="entry name" value="S-adenosyl-L-methionine-dependent methyltransferases"/>
    <property type="match status" value="1"/>
</dbReference>
<name>A0A553C7X4_9FLAO</name>
<gene>
    <name evidence="2" type="ORF">FNW17_12555</name>
</gene>
<keyword evidence="2" id="KW-0489">Methyltransferase</keyword>
<dbReference type="Gene3D" id="3.40.50.150">
    <property type="entry name" value="Vaccinia Virus protein VP39"/>
    <property type="match status" value="1"/>
</dbReference>
<evidence type="ECO:0000259" key="1">
    <source>
        <dbReference type="Pfam" id="PF08241"/>
    </source>
</evidence>
<dbReference type="Proteomes" id="UP000318585">
    <property type="component" value="Unassembled WGS sequence"/>
</dbReference>
<dbReference type="InterPro" id="IPR029063">
    <property type="entry name" value="SAM-dependent_MTases_sf"/>
</dbReference>
<dbReference type="GO" id="GO:0008757">
    <property type="term" value="F:S-adenosylmethionine-dependent methyltransferase activity"/>
    <property type="evidence" value="ECO:0007669"/>
    <property type="project" value="InterPro"/>
</dbReference>
<evidence type="ECO:0000313" key="2">
    <source>
        <dbReference type="EMBL" id="TRX16586.1"/>
    </source>
</evidence>
<accession>A0A553C7X4</accession>
<proteinExistence type="predicted"/>
<dbReference type="OrthoDB" id="3896938at2"/>
<dbReference type="AlphaFoldDB" id="A0A553C7X4"/>
<reference evidence="2 3" key="1">
    <citation type="submission" date="2019-07" db="EMBL/GenBank/DDBJ databases">
        <title>Novel species of Flavobacterium.</title>
        <authorList>
            <person name="Liu Q."/>
            <person name="Xin Y.-H."/>
        </authorList>
    </citation>
    <scope>NUCLEOTIDE SEQUENCE [LARGE SCALE GENOMIC DNA]</scope>
    <source>
        <strain evidence="2 3">LB3P56</strain>
    </source>
</reference>
<protein>
    <submittedName>
        <fullName evidence="2">Class I SAM-dependent methyltransferase</fullName>
    </submittedName>
</protein>
<dbReference type="GO" id="GO:0032259">
    <property type="term" value="P:methylation"/>
    <property type="evidence" value="ECO:0007669"/>
    <property type="project" value="UniProtKB-KW"/>
</dbReference>